<sequence length="215" mass="23246">MKREFDKRFIEEFLANRVEVSMVIDSAGAFIPGHGTPTVIIFGRPKRAGRSDAVRAVLGVRGEPGVPVEPRKGQVWSAIMAQFGHSGSEFEWISVLDVQRAVFFRYPWSIGGGGAADLLSLIEAHSDKLGGVIDVVGRTTHTGLDDAFYLPGAASNTRGLARFCAPIVLGEDIRDYLLEAPTVTLFPYASDGAERAIDEVERRFFSHADSPGAPG</sequence>
<reference evidence="1 2" key="1">
    <citation type="submission" date="2019-04" db="EMBL/GenBank/DDBJ databases">
        <title>Draft genome sequences for three unisolated Alnus-infective Frankia Sp+ strains, AgTrS, AiOr and AvVan, the first sequenced Frankia strains able to sporulate in-planta.</title>
        <authorList>
            <person name="Bethencourt L."/>
            <person name="Vautrin F."/>
            <person name="Taib N."/>
            <person name="Dubost A."/>
            <person name="Castro-Garcia L."/>
            <person name="Imbaud O."/>
            <person name="Abrouk D."/>
            <person name="Fournier P."/>
            <person name="Briolay J."/>
            <person name="Nguyen A."/>
            <person name="Normand P."/>
            <person name="Fernandez M.P."/>
            <person name="Brochier-Armanet C."/>
            <person name="Herrera-Belaroussi A."/>
        </authorList>
    </citation>
    <scope>NUCLEOTIDE SEQUENCE [LARGE SCALE GENOMIC DNA]</scope>
    <source>
        <strain evidence="1 2">AvVan</strain>
    </source>
</reference>
<dbReference type="EMBL" id="SSXH01000646">
    <property type="protein sequence ID" value="THJ48697.1"/>
    <property type="molecule type" value="Genomic_DNA"/>
</dbReference>
<organism evidence="1 2">
    <name type="scientific">Candidatus Frankia alpina</name>
    <dbReference type="NCBI Taxonomy" id="2699483"/>
    <lineage>
        <taxon>Bacteria</taxon>
        <taxon>Bacillati</taxon>
        <taxon>Actinomycetota</taxon>
        <taxon>Actinomycetes</taxon>
        <taxon>Frankiales</taxon>
        <taxon>Frankiaceae</taxon>
        <taxon>Frankia</taxon>
    </lineage>
</organism>
<keyword evidence="2" id="KW-1185">Reference proteome</keyword>
<accession>A0A4S5CRC8</accession>
<proteinExistence type="predicted"/>
<dbReference type="AlphaFoldDB" id="A0A4S5CRC8"/>
<comment type="caution">
    <text evidence="1">The sequence shown here is derived from an EMBL/GenBank/DDBJ whole genome shotgun (WGS) entry which is preliminary data.</text>
</comment>
<protein>
    <submittedName>
        <fullName evidence="1">Uncharacterized protein</fullName>
    </submittedName>
</protein>
<dbReference type="Proteomes" id="UP000305282">
    <property type="component" value="Unassembled WGS sequence"/>
</dbReference>
<dbReference type="RefSeq" id="WP_136449256.1">
    <property type="nucleotide sequence ID" value="NZ_CADCWT010000065.1"/>
</dbReference>
<dbReference type="OrthoDB" id="4280289at2"/>
<evidence type="ECO:0000313" key="2">
    <source>
        <dbReference type="Proteomes" id="UP000305282"/>
    </source>
</evidence>
<evidence type="ECO:0000313" key="1">
    <source>
        <dbReference type="EMBL" id="THJ48697.1"/>
    </source>
</evidence>
<gene>
    <name evidence="1" type="ORF">E7Y31_19175</name>
</gene>
<name>A0A4S5CRC8_9ACTN</name>